<keyword evidence="2" id="KW-1185">Reference proteome</keyword>
<dbReference type="OrthoDB" id="6118220at2759"/>
<reference evidence="1 2" key="2">
    <citation type="submission" date="2018-11" db="EMBL/GenBank/DDBJ databases">
        <authorList>
            <consortium name="Pathogen Informatics"/>
        </authorList>
    </citation>
    <scope>NUCLEOTIDE SEQUENCE [LARGE SCALE GENOMIC DNA]</scope>
    <source>
        <strain evidence="1 2">Egypt</strain>
    </source>
</reference>
<dbReference type="WBParaSite" id="ECPE_0001173701-mRNA-1">
    <property type="protein sequence ID" value="ECPE_0001173701-mRNA-1"/>
    <property type="gene ID" value="ECPE_0001173701"/>
</dbReference>
<dbReference type="EMBL" id="UZAN01051344">
    <property type="protein sequence ID" value="VDP88844.1"/>
    <property type="molecule type" value="Genomic_DNA"/>
</dbReference>
<protein>
    <submittedName>
        <fullName evidence="3">Reverse transcriptase</fullName>
    </submittedName>
</protein>
<evidence type="ECO:0000313" key="1">
    <source>
        <dbReference type="EMBL" id="VDP88844.1"/>
    </source>
</evidence>
<proteinExistence type="predicted"/>
<sequence>METRRVNELVNLEVGSPLGRTDQATIRYSYVYRLRSPRLEPRRCYSELDTKGLLLAASQLQWPEEAKDVHESWDRIKTNLISLADAFVLLRSHGRPDKPRWWSRRLAKLLGRKRAAWRRFTTTNGHSRYLQYLQERKTYDRAHSDSKKRYELTLAKKSKMYPKAYYGYVQSKVATSEVIGCIREAGGNPTPTSLEKASALHHHFKESYTMGMVNTLPAHSITTECPLDKLLIEPQEVEKNIEALDSVELRLKCSRQRATWVRLQIKRRKILVLVRVRTAILDGHA</sequence>
<evidence type="ECO:0000313" key="2">
    <source>
        <dbReference type="Proteomes" id="UP000272942"/>
    </source>
</evidence>
<organism evidence="3">
    <name type="scientific">Echinostoma caproni</name>
    <dbReference type="NCBI Taxonomy" id="27848"/>
    <lineage>
        <taxon>Eukaryota</taxon>
        <taxon>Metazoa</taxon>
        <taxon>Spiralia</taxon>
        <taxon>Lophotrochozoa</taxon>
        <taxon>Platyhelminthes</taxon>
        <taxon>Trematoda</taxon>
        <taxon>Digenea</taxon>
        <taxon>Plagiorchiida</taxon>
        <taxon>Echinostomata</taxon>
        <taxon>Echinostomatoidea</taxon>
        <taxon>Echinostomatidae</taxon>
        <taxon>Echinostoma</taxon>
    </lineage>
</organism>
<gene>
    <name evidence="1" type="ORF">ECPE_LOCUS11702</name>
</gene>
<dbReference type="Proteomes" id="UP000272942">
    <property type="component" value="Unassembled WGS sequence"/>
</dbReference>
<evidence type="ECO:0000313" key="3">
    <source>
        <dbReference type="WBParaSite" id="ECPE_0001173701-mRNA-1"/>
    </source>
</evidence>
<dbReference type="AlphaFoldDB" id="A0A183AXL7"/>
<accession>A0A183AXL7</accession>
<reference evidence="3" key="1">
    <citation type="submission" date="2016-06" db="UniProtKB">
        <authorList>
            <consortium name="WormBaseParasite"/>
        </authorList>
    </citation>
    <scope>IDENTIFICATION</scope>
</reference>
<name>A0A183AXL7_9TREM</name>